<evidence type="ECO:0000259" key="4">
    <source>
        <dbReference type="Pfam" id="PF00294"/>
    </source>
</evidence>
<organism evidence="5 6">
    <name type="scientific">Rhodocytophaga rosea</name>
    <dbReference type="NCBI Taxonomy" id="2704465"/>
    <lineage>
        <taxon>Bacteria</taxon>
        <taxon>Pseudomonadati</taxon>
        <taxon>Bacteroidota</taxon>
        <taxon>Cytophagia</taxon>
        <taxon>Cytophagales</taxon>
        <taxon>Rhodocytophagaceae</taxon>
        <taxon>Rhodocytophaga</taxon>
    </lineage>
</organism>
<comment type="similarity">
    <text evidence="1">Belongs to the carbohydrate kinase PfkB family.</text>
</comment>
<dbReference type="Gene3D" id="3.40.1190.20">
    <property type="match status" value="1"/>
</dbReference>
<dbReference type="GO" id="GO:0016301">
    <property type="term" value="F:kinase activity"/>
    <property type="evidence" value="ECO:0007669"/>
    <property type="project" value="UniProtKB-KW"/>
</dbReference>
<dbReference type="Pfam" id="PF00294">
    <property type="entry name" value="PfkB"/>
    <property type="match status" value="1"/>
</dbReference>
<keyword evidence="6" id="KW-1185">Reference proteome</keyword>
<evidence type="ECO:0000256" key="1">
    <source>
        <dbReference type="ARBA" id="ARBA00010688"/>
    </source>
</evidence>
<dbReference type="PANTHER" id="PTHR43085">
    <property type="entry name" value="HEXOKINASE FAMILY MEMBER"/>
    <property type="match status" value="1"/>
</dbReference>
<dbReference type="EMBL" id="CP048222">
    <property type="protein sequence ID" value="QHT71115.1"/>
    <property type="molecule type" value="Genomic_DNA"/>
</dbReference>
<keyword evidence="3 5" id="KW-0418">Kinase</keyword>
<name>A0A6C0GSL1_9BACT</name>
<dbReference type="CDD" id="cd01167">
    <property type="entry name" value="bac_FRK"/>
    <property type="match status" value="1"/>
</dbReference>
<sequence>MHEKIICFGEMLWDILPSGVMPGGAPMNVAVHFNYNGFSPAIISRIGDDLLGKSLVERLQEKGVATRYIQIDEKHPTSVVKANIGNKRDVVYEIAPSVAWDYIEYDEQVTQLISKCDLFIYGSLASRNKITYDTLLKYLLIARVKVFDVNMRPPHYSPKLIQLLMNHADIVKMNERELIEIMSWFGKIAPHKEAMTFIKQRFELDKILVSRGEKGAILLCEEGYIEHSGYQVEIEDTIGSGDAFLAAFLSKILQKAPIREAMEFACATGALVATKSGALPQFTQNEIKNFIHEQRLLKSKSGEKKS</sequence>
<proteinExistence type="inferred from homology"/>
<keyword evidence="2" id="KW-0808">Transferase</keyword>
<dbReference type="Proteomes" id="UP000480178">
    <property type="component" value="Chromosome"/>
</dbReference>
<dbReference type="PROSITE" id="PS00584">
    <property type="entry name" value="PFKB_KINASES_2"/>
    <property type="match status" value="1"/>
</dbReference>
<dbReference type="PANTHER" id="PTHR43085:SF57">
    <property type="entry name" value="CARBOHYDRATE KINASE PFKB DOMAIN-CONTAINING PROTEIN"/>
    <property type="match status" value="1"/>
</dbReference>
<evidence type="ECO:0000313" key="5">
    <source>
        <dbReference type="EMBL" id="QHT71115.1"/>
    </source>
</evidence>
<dbReference type="SUPFAM" id="SSF53613">
    <property type="entry name" value="Ribokinase-like"/>
    <property type="match status" value="1"/>
</dbReference>
<evidence type="ECO:0000313" key="6">
    <source>
        <dbReference type="Proteomes" id="UP000480178"/>
    </source>
</evidence>
<accession>A0A6C0GSL1</accession>
<dbReference type="RefSeq" id="WP_162447058.1">
    <property type="nucleotide sequence ID" value="NZ_CP048222.1"/>
</dbReference>
<dbReference type="InterPro" id="IPR050306">
    <property type="entry name" value="PfkB_Carbo_kinase"/>
</dbReference>
<dbReference type="KEGG" id="rhoz:GXP67_32905"/>
<reference evidence="5 6" key="1">
    <citation type="submission" date="2020-01" db="EMBL/GenBank/DDBJ databases">
        <authorList>
            <person name="Kim M.K."/>
        </authorList>
    </citation>
    <scope>NUCLEOTIDE SEQUENCE [LARGE SCALE GENOMIC DNA]</scope>
    <source>
        <strain evidence="5 6">172606-1</strain>
    </source>
</reference>
<evidence type="ECO:0000256" key="2">
    <source>
        <dbReference type="ARBA" id="ARBA00022679"/>
    </source>
</evidence>
<dbReference type="InterPro" id="IPR029056">
    <property type="entry name" value="Ribokinase-like"/>
</dbReference>
<dbReference type="InterPro" id="IPR011611">
    <property type="entry name" value="PfkB_dom"/>
</dbReference>
<feature type="domain" description="Carbohydrate kinase PfkB" evidence="4">
    <location>
        <begin position="22"/>
        <end position="278"/>
    </location>
</feature>
<gene>
    <name evidence="5" type="ORF">GXP67_32905</name>
</gene>
<dbReference type="AlphaFoldDB" id="A0A6C0GSL1"/>
<protein>
    <submittedName>
        <fullName evidence="5">Carbohydrate kinase</fullName>
    </submittedName>
</protein>
<dbReference type="InterPro" id="IPR002173">
    <property type="entry name" value="Carboh/pur_kinase_PfkB_CS"/>
</dbReference>
<evidence type="ECO:0000256" key="3">
    <source>
        <dbReference type="ARBA" id="ARBA00022777"/>
    </source>
</evidence>